<sequence>MTKQIQMNHIPKLASAIVVLLLSANTVYAADLSVDCTTDTCSSSPSGQALFTELDVKPGDAFIREVEACNDSSESLTFALELQDFTDSNPPIGSVMDFTVKNADTNVVLYGPVFLDDLYQSGYILIDGVDANTCQTYVFGVSMANVGNEYQGKSLVFDFGFGFDAIAEITLTPTPTPVPGSVLGEQSTPTPTPVPQSAQTSSEKPGSVLAATGMTLIIPLLVGLFLILSALTVTVQLRNR</sequence>
<feature type="chain" id="PRO_5013701686" evidence="3">
    <location>
        <begin position="30"/>
        <end position="240"/>
    </location>
</feature>
<keyword evidence="2" id="KW-0472">Membrane</keyword>
<protein>
    <submittedName>
        <fullName evidence="4">Uncharacterized protein</fullName>
    </submittedName>
</protein>
<comment type="caution">
    <text evidence="4">The sequence shown here is derived from an EMBL/GenBank/DDBJ whole genome shotgun (WGS) entry which is preliminary data.</text>
</comment>
<dbReference type="EMBL" id="PCSU01000011">
    <property type="protein sequence ID" value="PIP56859.1"/>
    <property type="molecule type" value="Genomic_DNA"/>
</dbReference>
<accession>A0A2H0BH20</accession>
<dbReference type="AlphaFoldDB" id="A0A2H0BH20"/>
<feature type="region of interest" description="Disordered" evidence="1">
    <location>
        <begin position="176"/>
        <end position="204"/>
    </location>
</feature>
<gene>
    <name evidence="4" type="ORF">COX05_00795</name>
</gene>
<evidence type="ECO:0000313" key="4">
    <source>
        <dbReference type="EMBL" id="PIP56859.1"/>
    </source>
</evidence>
<reference evidence="4 5" key="1">
    <citation type="submission" date="2017-09" db="EMBL/GenBank/DDBJ databases">
        <title>Depth-based differentiation of microbial function through sediment-hosted aquifers and enrichment of novel symbionts in the deep terrestrial subsurface.</title>
        <authorList>
            <person name="Probst A.J."/>
            <person name="Ladd B."/>
            <person name="Jarett J.K."/>
            <person name="Geller-Mcgrath D.E."/>
            <person name="Sieber C.M."/>
            <person name="Emerson J.B."/>
            <person name="Anantharaman K."/>
            <person name="Thomas B.C."/>
            <person name="Malmstrom R."/>
            <person name="Stieglmeier M."/>
            <person name="Klingl A."/>
            <person name="Woyke T."/>
            <person name="Ryan C.M."/>
            <person name="Banfield J.F."/>
        </authorList>
    </citation>
    <scope>NUCLEOTIDE SEQUENCE [LARGE SCALE GENOMIC DNA]</scope>
    <source>
        <strain evidence="4">CG22_combo_CG10-13_8_21_14_all_39_12</strain>
    </source>
</reference>
<organism evidence="4 5">
    <name type="scientific">candidate division WWE3 bacterium CG22_combo_CG10-13_8_21_14_all_39_12</name>
    <dbReference type="NCBI Taxonomy" id="1975094"/>
    <lineage>
        <taxon>Bacteria</taxon>
        <taxon>Katanobacteria</taxon>
    </lineage>
</organism>
<evidence type="ECO:0000256" key="3">
    <source>
        <dbReference type="SAM" id="SignalP"/>
    </source>
</evidence>
<evidence type="ECO:0000256" key="1">
    <source>
        <dbReference type="SAM" id="MobiDB-lite"/>
    </source>
</evidence>
<evidence type="ECO:0000256" key="2">
    <source>
        <dbReference type="SAM" id="Phobius"/>
    </source>
</evidence>
<feature type="signal peptide" evidence="3">
    <location>
        <begin position="1"/>
        <end position="29"/>
    </location>
</feature>
<feature type="transmembrane region" description="Helical" evidence="2">
    <location>
        <begin position="208"/>
        <end position="235"/>
    </location>
</feature>
<keyword evidence="2" id="KW-1133">Transmembrane helix</keyword>
<evidence type="ECO:0000313" key="5">
    <source>
        <dbReference type="Proteomes" id="UP000228495"/>
    </source>
</evidence>
<dbReference type="Proteomes" id="UP000228495">
    <property type="component" value="Unassembled WGS sequence"/>
</dbReference>
<keyword evidence="3" id="KW-0732">Signal</keyword>
<proteinExistence type="predicted"/>
<name>A0A2H0BH20_UNCKA</name>
<keyword evidence="2" id="KW-0812">Transmembrane</keyword>